<feature type="compositionally biased region" description="Low complexity" evidence="6">
    <location>
        <begin position="194"/>
        <end position="210"/>
    </location>
</feature>
<reference evidence="8 9" key="1">
    <citation type="journal article" date="2021" name="Sci. Rep.">
        <title>Genome sequencing of the multicellular alga Astrephomene provides insights into convergent evolution of germ-soma differentiation.</title>
        <authorList>
            <person name="Yamashita S."/>
            <person name="Yamamoto K."/>
            <person name="Matsuzaki R."/>
            <person name="Suzuki S."/>
            <person name="Yamaguchi H."/>
            <person name="Hirooka S."/>
            <person name="Minakuchi Y."/>
            <person name="Miyagishima S."/>
            <person name="Kawachi M."/>
            <person name="Toyoda A."/>
            <person name="Nozaki H."/>
        </authorList>
    </citation>
    <scope>NUCLEOTIDE SEQUENCE [LARGE SCALE GENOMIC DNA]</scope>
    <source>
        <strain evidence="8 9">NIES-4017</strain>
    </source>
</reference>
<evidence type="ECO:0000259" key="7">
    <source>
        <dbReference type="PROSITE" id="PS51158"/>
    </source>
</evidence>
<evidence type="ECO:0000256" key="2">
    <source>
        <dbReference type="ARBA" id="ARBA00022679"/>
    </source>
</evidence>
<name>A0AAD3DMP2_9CHLO</name>
<feature type="compositionally biased region" description="Low complexity" evidence="6">
    <location>
        <begin position="217"/>
        <end position="227"/>
    </location>
</feature>
<feature type="region of interest" description="Disordered" evidence="6">
    <location>
        <begin position="314"/>
        <end position="353"/>
    </location>
</feature>
<dbReference type="GO" id="GO:0031037">
    <property type="term" value="P:myosin II filament disassembly"/>
    <property type="evidence" value="ECO:0007669"/>
    <property type="project" value="TreeGrafter"/>
</dbReference>
<dbReference type="InterPro" id="IPR047588">
    <property type="entry name" value="eEF2K_a_kinase_dom"/>
</dbReference>
<feature type="region of interest" description="Disordered" evidence="6">
    <location>
        <begin position="58"/>
        <end position="77"/>
    </location>
</feature>
<keyword evidence="9" id="KW-1185">Reference proteome</keyword>
<dbReference type="Pfam" id="PF02816">
    <property type="entry name" value="Alpha_kinase"/>
    <property type="match status" value="1"/>
</dbReference>
<dbReference type="InterPro" id="IPR004166">
    <property type="entry name" value="a-kinase_dom"/>
</dbReference>
<dbReference type="GO" id="GO:0004686">
    <property type="term" value="F:elongation factor-2 kinase activity"/>
    <property type="evidence" value="ECO:0007669"/>
    <property type="project" value="InterPro"/>
</dbReference>
<comment type="caution">
    <text evidence="8">The sequence shown here is derived from an EMBL/GenBank/DDBJ whole genome shotgun (WGS) entry which is preliminary data.</text>
</comment>
<dbReference type="InterPro" id="IPR051852">
    <property type="entry name" value="Alpha-type_PK"/>
</dbReference>
<keyword evidence="2" id="KW-0808">Transferase</keyword>
<dbReference type="Proteomes" id="UP001054857">
    <property type="component" value="Unassembled WGS sequence"/>
</dbReference>
<gene>
    <name evidence="8" type="ORF">Agub_g3567</name>
</gene>
<dbReference type="CDD" id="cd16967">
    <property type="entry name" value="Alpha_kinase_eEF2K"/>
    <property type="match status" value="1"/>
</dbReference>
<dbReference type="SMART" id="SM00811">
    <property type="entry name" value="Alpha_kinase"/>
    <property type="match status" value="1"/>
</dbReference>
<keyword evidence="4" id="KW-0418">Kinase</keyword>
<dbReference type="Gene3D" id="3.30.200.20">
    <property type="entry name" value="Phosphorylase Kinase, domain 1"/>
    <property type="match status" value="2"/>
</dbReference>
<dbReference type="EMBL" id="BMAR01000003">
    <property type="protein sequence ID" value="GFR42631.1"/>
    <property type="molecule type" value="Genomic_DNA"/>
</dbReference>
<dbReference type="GO" id="GO:1903013">
    <property type="term" value="P:response to differentiation-inducing factor 1"/>
    <property type="evidence" value="ECO:0007669"/>
    <property type="project" value="TreeGrafter"/>
</dbReference>
<feature type="compositionally biased region" description="Low complexity" evidence="6">
    <location>
        <begin position="107"/>
        <end position="120"/>
    </location>
</feature>
<organism evidence="8 9">
    <name type="scientific">Astrephomene gubernaculifera</name>
    <dbReference type="NCBI Taxonomy" id="47775"/>
    <lineage>
        <taxon>Eukaryota</taxon>
        <taxon>Viridiplantae</taxon>
        <taxon>Chlorophyta</taxon>
        <taxon>core chlorophytes</taxon>
        <taxon>Chlorophyceae</taxon>
        <taxon>CS clade</taxon>
        <taxon>Chlamydomonadales</taxon>
        <taxon>Astrephomenaceae</taxon>
        <taxon>Astrephomene</taxon>
    </lineage>
</organism>
<keyword evidence="3" id="KW-0547">Nucleotide-binding</keyword>
<dbReference type="PANTHER" id="PTHR45992:SF2">
    <property type="entry name" value="EUKARYOTIC ELONGATION FACTOR 2 KINASE"/>
    <property type="match status" value="1"/>
</dbReference>
<dbReference type="GO" id="GO:0005524">
    <property type="term" value="F:ATP binding"/>
    <property type="evidence" value="ECO:0007669"/>
    <property type="project" value="UniProtKB-KW"/>
</dbReference>
<dbReference type="PROSITE" id="PS51158">
    <property type="entry name" value="ALPHA_KINASE"/>
    <property type="match status" value="1"/>
</dbReference>
<evidence type="ECO:0000256" key="1">
    <source>
        <dbReference type="ARBA" id="ARBA00022527"/>
    </source>
</evidence>
<feature type="region of interest" description="Disordered" evidence="6">
    <location>
        <begin position="613"/>
        <end position="634"/>
    </location>
</feature>
<keyword evidence="1" id="KW-0723">Serine/threonine-protein kinase</keyword>
<dbReference type="FunFam" id="3.30.200.20:FF:000336">
    <property type="entry name" value="Eukaryotic elongation factor 2 kinase"/>
    <property type="match status" value="1"/>
</dbReference>
<feature type="compositionally biased region" description="Acidic residues" evidence="6">
    <location>
        <begin position="831"/>
        <end position="846"/>
    </location>
</feature>
<feature type="domain" description="Alpha-type protein kinase" evidence="7">
    <location>
        <begin position="388"/>
        <end position="600"/>
    </location>
</feature>
<keyword evidence="5" id="KW-0067">ATP-binding</keyword>
<evidence type="ECO:0000256" key="4">
    <source>
        <dbReference type="ARBA" id="ARBA00022777"/>
    </source>
</evidence>
<feature type="compositionally biased region" description="Low complexity" evidence="6">
    <location>
        <begin position="875"/>
        <end position="885"/>
    </location>
</feature>
<dbReference type="Gene3D" id="3.20.200.10">
    <property type="entry name" value="MHCK/EF2 kinase"/>
    <property type="match status" value="1"/>
</dbReference>
<feature type="region of interest" description="Disordered" evidence="6">
    <location>
        <begin position="829"/>
        <end position="909"/>
    </location>
</feature>
<evidence type="ECO:0000256" key="5">
    <source>
        <dbReference type="ARBA" id="ARBA00022840"/>
    </source>
</evidence>
<protein>
    <recommendedName>
        <fullName evidence="7">Alpha-type protein kinase domain-containing protein</fullName>
    </recommendedName>
</protein>
<dbReference type="SUPFAM" id="SSF56112">
    <property type="entry name" value="Protein kinase-like (PK-like)"/>
    <property type="match status" value="1"/>
</dbReference>
<evidence type="ECO:0000313" key="9">
    <source>
        <dbReference type="Proteomes" id="UP001054857"/>
    </source>
</evidence>
<evidence type="ECO:0000256" key="3">
    <source>
        <dbReference type="ARBA" id="ARBA00022741"/>
    </source>
</evidence>
<dbReference type="InterPro" id="IPR011009">
    <property type="entry name" value="Kinase-like_dom_sf"/>
</dbReference>
<feature type="region of interest" description="Disordered" evidence="6">
    <location>
        <begin position="173"/>
        <end position="232"/>
    </location>
</feature>
<sequence>MMPGVAADSAASLAELEAQLSGVYAKIAQQHGLSVAMQVLGRLMLSCPAPAVPLPPPPAPVAAPPTQSSDIPAVSTPVASATAAPGVSAPPLPATAASAGTSPFSAAATATASTTTTATAAPPPPPLEVPSPTRAIPLDSPLAPAQTLESIRTMPSATLSQMPSGVMSLISPSAADAASTADEDVEDRSPVRCASPPATQPQQQEPQPSNEQPPQPQEQQPAQTQAAGLNSKSKLSQLGQLVLAGLGRKASEAVDVPGASAKAAAIAKAGVGSADSESSPDVGPGVAARVGGGDGAAAAAAVVGGAGSTAVGASGGGGGGGAAAAAAGEGLPESPRSAVSAVTRGGGGTPRSTSSLWMRAVALTRAVTDPWASRNLHALHMERAVRQRYNAMTGQWVTDEVLVKMESKPFAAGAMRECYAAKKLSTFTHNVDWHKAQNMVAKRYKKEGVKRSVYYNDVLVQMDAKMLGEMYNKTDPPKQVDVMQCAILQFPGRPGAPVYCVEQLIEGDYVKYNSNTGFVNSDDLLRSTPQAFSHFTWVLTRGLKICVDIQGVGDLYTDPQLHTLDGEGYGEGNLGLRGMALFFRSHQCNALCGRLGLKPLDRCDADVRAQGYSSSSASASGSATRAGAGRAGATASKTLARTLAAKAADRRRRAATPGGPASSVEAGVLLAALQDVPKECPEALVHLEISKLYGEVVLLPELKPNEDPEDALRGGLFHLTTAALGGSLLALLVLARAHCGLEPSAPQWAQLVKVGSRQRQFRAHTSVAWRCVLLAAERGVRGAALAAAAAYGSGGGLFGEEVLGGLADPAQAARWYAAALALPDVLAGEGEQAEGEDPEADKEGEEGSGSGSGSDRGAQEEEEEMQFEMSVMRDAGAANGNGNKANGKHHDGDDEAPPQASGMSDLHSRLLLPGQGGLRVPKLEELSPSPDFMARLRRAVEEEASALLGASAAKYEILSQYGSVLLSGGPGLPPNPARAAELLEEAAEEAGAAGKGKLAQKYYELAARAQAMCEEEGEEE</sequence>
<proteinExistence type="predicted"/>
<dbReference type="AlphaFoldDB" id="A0AAD3DMP2"/>
<accession>A0AAD3DMP2</accession>
<evidence type="ECO:0000313" key="8">
    <source>
        <dbReference type="EMBL" id="GFR42631.1"/>
    </source>
</evidence>
<evidence type="ECO:0000256" key="6">
    <source>
        <dbReference type="SAM" id="MobiDB-lite"/>
    </source>
</evidence>
<dbReference type="PANTHER" id="PTHR45992">
    <property type="entry name" value="EUKARYOTIC ELONGATION FACTOR 2 KINASE-RELATED"/>
    <property type="match status" value="1"/>
</dbReference>
<feature type="region of interest" description="Disordered" evidence="6">
    <location>
        <begin position="107"/>
        <end position="140"/>
    </location>
</feature>